<proteinExistence type="predicted"/>
<feature type="compositionally biased region" description="Acidic residues" evidence="1">
    <location>
        <begin position="17"/>
        <end position="31"/>
    </location>
</feature>
<comment type="caution">
    <text evidence="3">The sequence shown here is derived from an EMBL/GenBank/DDBJ whole genome shotgun (WGS) entry which is preliminary data.</text>
</comment>
<evidence type="ECO:0000256" key="1">
    <source>
        <dbReference type="SAM" id="MobiDB-lite"/>
    </source>
</evidence>
<accession>A0A8X7BMK8</accession>
<dbReference type="Proteomes" id="UP000887159">
    <property type="component" value="Unassembled WGS sequence"/>
</dbReference>
<feature type="domain" description="PiggyBac transposable element-derived protein" evidence="2">
    <location>
        <begin position="93"/>
        <end position="344"/>
    </location>
</feature>
<keyword evidence="4" id="KW-1185">Reference proteome</keyword>
<reference evidence="3" key="1">
    <citation type="submission" date="2020-08" db="EMBL/GenBank/DDBJ databases">
        <title>Multicomponent nature underlies the extraordinary mechanical properties of spider dragline silk.</title>
        <authorList>
            <person name="Kono N."/>
            <person name="Nakamura H."/>
            <person name="Mori M."/>
            <person name="Yoshida Y."/>
            <person name="Ohtoshi R."/>
            <person name="Malay A.D."/>
            <person name="Moran D.A.P."/>
            <person name="Tomita M."/>
            <person name="Numata K."/>
            <person name="Arakawa K."/>
        </authorList>
    </citation>
    <scope>NUCLEOTIDE SEQUENCE</scope>
</reference>
<protein>
    <submittedName>
        <fullName evidence="3">PiggyBac transposable element-derived protein 4</fullName>
    </submittedName>
</protein>
<feature type="compositionally biased region" description="Low complexity" evidence="1">
    <location>
        <begin position="32"/>
        <end position="42"/>
    </location>
</feature>
<dbReference type="PANTHER" id="PTHR46599">
    <property type="entry name" value="PIGGYBAC TRANSPOSABLE ELEMENT-DERIVED PROTEIN 4"/>
    <property type="match status" value="1"/>
</dbReference>
<sequence>MAARKRSSIDSVCIPDDCPDSESDFSFDSDSDINFSDCSSSSDESDHDSINLQSVRQWCKIDMRNIPPPPPPVPFRGNSGITVNIANNASILNYFELFFVDQILRMIVQETNRYAEKYIHKTVCKERSRRKKWTETNVEELRLFFAILLLQGVIKKPEQEHYWSKRQTLSTPIFAKVIGRNRFLLLMKFLHFTNNEEFDKDRHPWPKLNKIYELMEHLQRKFREVYIPGENLSLDESLMKFKGRLKWKMYIAKKRARFGLKFFVLCEAECRYISDFLIYTGEGTVYNPKYSQYPVSTQIVLHLMDRFLGKGYCVTIDNFYMSPQLADIFVTEKMDTYGTVNKPEKTSLSIFKRESLQGGNCCLSKR</sequence>
<dbReference type="InterPro" id="IPR029526">
    <property type="entry name" value="PGBD"/>
</dbReference>
<name>A0A8X7BMK8_TRICX</name>
<organism evidence="3 4">
    <name type="scientific">Trichonephila clavipes</name>
    <name type="common">Golden silk orbweaver</name>
    <name type="synonym">Nephila clavipes</name>
    <dbReference type="NCBI Taxonomy" id="2585209"/>
    <lineage>
        <taxon>Eukaryota</taxon>
        <taxon>Metazoa</taxon>
        <taxon>Ecdysozoa</taxon>
        <taxon>Arthropoda</taxon>
        <taxon>Chelicerata</taxon>
        <taxon>Arachnida</taxon>
        <taxon>Araneae</taxon>
        <taxon>Araneomorphae</taxon>
        <taxon>Entelegynae</taxon>
        <taxon>Araneoidea</taxon>
        <taxon>Nephilidae</taxon>
        <taxon>Trichonephila</taxon>
    </lineage>
</organism>
<dbReference type="Pfam" id="PF13843">
    <property type="entry name" value="DDE_Tnp_1_7"/>
    <property type="match status" value="1"/>
</dbReference>
<dbReference type="PANTHER" id="PTHR46599:SF3">
    <property type="entry name" value="PIGGYBAC TRANSPOSABLE ELEMENT-DERIVED PROTEIN 4"/>
    <property type="match status" value="1"/>
</dbReference>
<evidence type="ECO:0000313" key="3">
    <source>
        <dbReference type="EMBL" id="GFY36648.1"/>
    </source>
</evidence>
<evidence type="ECO:0000259" key="2">
    <source>
        <dbReference type="Pfam" id="PF13843"/>
    </source>
</evidence>
<evidence type="ECO:0000313" key="4">
    <source>
        <dbReference type="Proteomes" id="UP000887159"/>
    </source>
</evidence>
<dbReference type="EMBL" id="BMAU01021437">
    <property type="protein sequence ID" value="GFY36648.1"/>
    <property type="molecule type" value="Genomic_DNA"/>
</dbReference>
<feature type="region of interest" description="Disordered" evidence="1">
    <location>
        <begin position="1"/>
        <end position="49"/>
    </location>
</feature>
<gene>
    <name evidence="3" type="primary">PGBD4</name>
    <name evidence="3" type="ORF">TNCV_28521</name>
</gene>
<dbReference type="AlphaFoldDB" id="A0A8X7BMK8"/>